<dbReference type="PANTHER" id="PTHR33116:SF86">
    <property type="entry name" value="REVERSE TRANSCRIPTASE DOMAIN-CONTAINING PROTEIN"/>
    <property type="match status" value="1"/>
</dbReference>
<dbReference type="GO" id="GO:0004523">
    <property type="term" value="F:RNA-DNA hybrid ribonuclease activity"/>
    <property type="evidence" value="ECO:0007669"/>
    <property type="project" value="InterPro"/>
</dbReference>
<dbReference type="PANTHER" id="PTHR33116">
    <property type="entry name" value="REVERSE TRANSCRIPTASE ZINC-BINDING DOMAIN-CONTAINING PROTEIN-RELATED-RELATED"/>
    <property type="match status" value="1"/>
</dbReference>
<dbReference type="EMBL" id="UZAU01000322">
    <property type="status" value="NOT_ANNOTATED_CDS"/>
    <property type="molecule type" value="Genomic_DNA"/>
</dbReference>
<dbReference type="GO" id="GO:0003676">
    <property type="term" value="F:nucleic acid binding"/>
    <property type="evidence" value="ECO:0007669"/>
    <property type="project" value="InterPro"/>
</dbReference>
<sequence length="346" mass="39508">MRLLSYAGRLTLIKNVATAMPVYMMSTNKIPISTCRELDAVIRKYWWQGNLDKDRFMALRSWDKICQPKGSGGLGIRRFEDFNRALITKLAWSVGQGIKSKGYTARTLADLSIGNGWNKEVVLQIFGDLGERILEIPRLPLSHKDRIIWKEKQNGVFSVKSAYVVDQGERDESLDGIEVPLEDRTEKVDWMRILDGKRVICTDASWLKDEAGLATVMRMKNAECWAYKSTRIKVYSALQAQLEAILLALQWALKEQWEEHCVLSNYFQVIQALRNKQCPSNWKTFNVSFAILDSSKKFVSCEFFYISRNLNVAADGLAKNARVTSNFPILIQREGNPPVLPIFLSV</sequence>
<dbReference type="Gramene" id="evm.model.03.1594">
    <property type="protein sequence ID" value="cds.evm.model.03.1594"/>
    <property type="gene ID" value="evm.TU.03.1594"/>
</dbReference>
<proteinExistence type="predicted"/>
<keyword evidence="3" id="KW-1185">Reference proteome</keyword>
<dbReference type="Proteomes" id="UP000596661">
    <property type="component" value="Chromosome 3"/>
</dbReference>
<dbReference type="EnsemblPlants" id="evm.model.03.1594">
    <property type="protein sequence ID" value="cds.evm.model.03.1594"/>
    <property type="gene ID" value="evm.TU.03.1594"/>
</dbReference>
<dbReference type="InterPro" id="IPR044730">
    <property type="entry name" value="RNase_H-like_dom_plant"/>
</dbReference>
<evidence type="ECO:0000313" key="2">
    <source>
        <dbReference type="EnsemblPlants" id="cds.evm.model.03.1594"/>
    </source>
</evidence>
<evidence type="ECO:0000259" key="1">
    <source>
        <dbReference type="Pfam" id="PF13456"/>
    </source>
</evidence>
<dbReference type="Gene3D" id="3.30.420.10">
    <property type="entry name" value="Ribonuclease H-like superfamily/Ribonuclease H"/>
    <property type="match status" value="1"/>
</dbReference>
<dbReference type="InterPro" id="IPR036397">
    <property type="entry name" value="RNaseH_sf"/>
</dbReference>
<evidence type="ECO:0000313" key="3">
    <source>
        <dbReference type="Proteomes" id="UP000596661"/>
    </source>
</evidence>
<reference evidence="2" key="1">
    <citation type="submission" date="2018-11" db="EMBL/GenBank/DDBJ databases">
        <authorList>
            <person name="Grassa J C."/>
        </authorList>
    </citation>
    <scope>NUCLEOTIDE SEQUENCE [LARGE SCALE GENOMIC DNA]</scope>
</reference>
<dbReference type="InterPro" id="IPR002156">
    <property type="entry name" value="RNaseH_domain"/>
</dbReference>
<protein>
    <recommendedName>
        <fullName evidence="1">RNase H type-1 domain-containing protein</fullName>
    </recommendedName>
</protein>
<name>A0A803P5W8_CANSA</name>
<organism evidence="2 3">
    <name type="scientific">Cannabis sativa</name>
    <name type="common">Hemp</name>
    <name type="synonym">Marijuana</name>
    <dbReference type="NCBI Taxonomy" id="3483"/>
    <lineage>
        <taxon>Eukaryota</taxon>
        <taxon>Viridiplantae</taxon>
        <taxon>Streptophyta</taxon>
        <taxon>Embryophyta</taxon>
        <taxon>Tracheophyta</taxon>
        <taxon>Spermatophyta</taxon>
        <taxon>Magnoliopsida</taxon>
        <taxon>eudicotyledons</taxon>
        <taxon>Gunneridae</taxon>
        <taxon>Pentapetalae</taxon>
        <taxon>rosids</taxon>
        <taxon>fabids</taxon>
        <taxon>Rosales</taxon>
        <taxon>Cannabaceae</taxon>
        <taxon>Cannabis</taxon>
    </lineage>
</organism>
<accession>A0A803P5W8</accession>
<reference evidence="2" key="2">
    <citation type="submission" date="2021-03" db="UniProtKB">
        <authorList>
            <consortium name="EnsemblPlants"/>
        </authorList>
    </citation>
    <scope>IDENTIFICATION</scope>
</reference>
<dbReference type="Pfam" id="PF13456">
    <property type="entry name" value="RVT_3"/>
    <property type="match status" value="1"/>
</dbReference>
<dbReference type="AlphaFoldDB" id="A0A803P5W8"/>
<dbReference type="SUPFAM" id="SSF53098">
    <property type="entry name" value="Ribonuclease H-like"/>
    <property type="match status" value="1"/>
</dbReference>
<dbReference type="CDD" id="cd06222">
    <property type="entry name" value="RNase_H_like"/>
    <property type="match status" value="1"/>
</dbReference>
<feature type="domain" description="RNase H type-1" evidence="1">
    <location>
        <begin position="207"/>
        <end position="321"/>
    </location>
</feature>
<dbReference type="InterPro" id="IPR012337">
    <property type="entry name" value="RNaseH-like_sf"/>
</dbReference>